<accession>A0ABN1UHC4</accession>
<evidence type="ECO:0000313" key="5">
    <source>
        <dbReference type="Proteomes" id="UP001501371"/>
    </source>
</evidence>
<proteinExistence type="predicted"/>
<dbReference type="Pfam" id="PF14659">
    <property type="entry name" value="Phage_int_SAM_3"/>
    <property type="match status" value="1"/>
</dbReference>
<keyword evidence="5" id="KW-1185">Reference proteome</keyword>
<feature type="compositionally biased region" description="Low complexity" evidence="2">
    <location>
        <begin position="116"/>
        <end position="131"/>
    </location>
</feature>
<feature type="domain" description="Integrase SAM-like N-terminal" evidence="3">
    <location>
        <begin position="32"/>
        <end position="74"/>
    </location>
</feature>
<evidence type="ECO:0000259" key="3">
    <source>
        <dbReference type="Pfam" id="PF14659"/>
    </source>
</evidence>
<feature type="region of interest" description="Disordered" evidence="2">
    <location>
        <begin position="102"/>
        <end position="131"/>
    </location>
</feature>
<dbReference type="Gene3D" id="1.10.150.130">
    <property type="match status" value="1"/>
</dbReference>
<dbReference type="InterPro" id="IPR010998">
    <property type="entry name" value="Integrase_recombinase_N"/>
</dbReference>
<feature type="region of interest" description="Disordered" evidence="2">
    <location>
        <begin position="1"/>
        <end position="35"/>
    </location>
</feature>
<evidence type="ECO:0000256" key="2">
    <source>
        <dbReference type="SAM" id="MobiDB-lite"/>
    </source>
</evidence>
<reference evidence="4 5" key="1">
    <citation type="journal article" date="2019" name="Int. J. Syst. Evol. Microbiol.">
        <title>The Global Catalogue of Microorganisms (GCM) 10K type strain sequencing project: providing services to taxonomists for standard genome sequencing and annotation.</title>
        <authorList>
            <consortium name="The Broad Institute Genomics Platform"/>
            <consortium name="The Broad Institute Genome Sequencing Center for Infectious Disease"/>
            <person name="Wu L."/>
            <person name="Ma J."/>
        </authorList>
    </citation>
    <scope>NUCLEOTIDE SEQUENCE [LARGE SCALE GENOMIC DNA]</scope>
    <source>
        <strain evidence="4 5">JCM 12696</strain>
    </source>
</reference>
<keyword evidence="1" id="KW-0238">DNA-binding</keyword>
<evidence type="ECO:0000313" key="4">
    <source>
        <dbReference type="EMBL" id="GAA1150732.1"/>
    </source>
</evidence>
<comment type="caution">
    <text evidence="4">The sequence shown here is derived from an EMBL/GenBank/DDBJ whole genome shotgun (WGS) entry which is preliminary data.</text>
</comment>
<dbReference type="InterPro" id="IPR004107">
    <property type="entry name" value="Integrase_SAM-like_N"/>
</dbReference>
<evidence type="ECO:0000256" key="1">
    <source>
        <dbReference type="ARBA" id="ARBA00023125"/>
    </source>
</evidence>
<sequence>MLAVTRPDRRARRPQGGDRSRRRPRRAGARAARVRENTHTRYTACVNRYLIPGLGKKKLAKLTAKNVRTWHTGLRKGELLGLRREDLDLDAGTAAIRRTFSAPVPAVSPRCPPRRGPSSAASHSPPAASSR</sequence>
<dbReference type="EMBL" id="BAAAKV010000001">
    <property type="protein sequence ID" value="GAA1150732.1"/>
    <property type="molecule type" value="Genomic_DNA"/>
</dbReference>
<dbReference type="Proteomes" id="UP001501371">
    <property type="component" value="Unassembled WGS sequence"/>
</dbReference>
<dbReference type="InterPro" id="IPR011010">
    <property type="entry name" value="DNA_brk_join_enz"/>
</dbReference>
<name>A0ABN1UHC4_9ACTN</name>
<dbReference type="SUPFAM" id="SSF56349">
    <property type="entry name" value="DNA breaking-rejoining enzymes"/>
    <property type="match status" value="1"/>
</dbReference>
<organism evidence="4 5">
    <name type="scientific">Streptomyces hebeiensis</name>
    <dbReference type="NCBI Taxonomy" id="229486"/>
    <lineage>
        <taxon>Bacteria</taxon>
        <taxon>Bacillati</taxon>
        <taxon>Actinomycetota</taxon>
        <taxon>Actinomycetes</taxon>
        <taxon>Kitasatosporales</taxon>
        <taxon>Streptomycetaceae</taxon>
        <taxon>Streptomyces</taxon>
    </lineage>
</organism>
<protein>
    <recommendedName>
        <fullName evidence="3">Integrase SAM-like N-terminal domain-containing protein</fullName>
    </recommendedName>
</protein>
<gene>
    <name evidence="4" type="ORF">GCM10009654_02640</name>
</gene>